<sequence>MKVRLLPLALVVLTACSTSRTTPFTAPTVAVAPLSLAARPPAVSPVVADKAMVVSAHPEATRIGVEILQKGGNAYDAAVAVQFALAVALPVAGNIGGGGFLLYRGADGQEGALDFRETAPAAATRDMYLDAQGNVVPNRSTLGHLAVGVPGTVAGMEALHQKLGKLPWRDVVQPAVDLAANGLRLTTKEAAGLNRTRTEFAKFTPNTAYIKPGGNWAEGDIIKYPDLAQTLTRIRDQGRAGFYQGQTAELLVAEMQRGKGIITKQDLADYQPKWRTPLHGRYRGYDVLTFPPPSSGGVALLQMLQMLQPYDLGRMGWHTPQQVHVVTEAERRVYADRATYLGDPDFGRVPVPQLLDSAYNRQRMATTLPARATPSAQVQASTGLPSYESDQTTHYNIVDAQGNAVSCTTTLNGAYGSKVVVAGAGFILNNEMDDFSSKPGTPNAYGLVGGTANAIRPGKRMLSSMTPAILTQNGQLKLVVGTPGGSTIITSVLQTILNVVDFGFNPQQAVAAPRLHHQWLPDQIDVEQNALLPAAADTLRAHGYKLAPRAAWGRVEAIRVLPDGRLEGGADPRGDDTAAGY</sequence>
<dbReference type="InterPro" id="IPR043138">
    <property type="entry name" value="GGT_lsub"/>
</dbReference>
<evidence type="ECO:0000256" key="4">
    <source>
        <dbReference type="ARBA" id="ARBA00022679"/>
    </source>
</evidence>
<evidence type="ECO:0000256" key="1">
    <source>
        <dbReference type="ARBA" id="ARBA00001049"/>
    </source>
</evidence>
<evidence type="ECO:0000313" key="14">
    <source>
        <dbReference type="Proteomes" id="UP000829925"/>
    </source>
</evidence>
<feature type="binding site" evidence="10">
    <location>
        <begin position="463"/>
        <end position="464"/>
    </location>
    <ligand>
        <name>L-glutamate</name>
        <dbReference type="ChEBI" id="CHEBI:29985"/>
    </ligand>
</feature>
<comment type="catalytic activity">
    <reaction evidence="8 11">
        <text>an N-terminal (5-L-glutamyl)-[peptide] + an alpha-amino acid = 5-L-glutamyl amino acid + an N-terminal L-alpha-aminoacyl-[peptide]</text>
        <dbReference type="Rhea" id="RHEA:23904"/>
        <dbReference type="Rhea" id="RHEA-COMP:9780"/>
        <dbReference type="Rhea" id="RHEA-COMP:9795"/>
        <dbReference type="ChEBI" id="CHEBI:77644"/>
        <dbReference type="ChEBI" id="CHEBI:78597"/>
        <dbReference type="ChEBI" id="CHEBI:78599"/>
        <dbReference type="ChEBI" id="CHEBI:78608"/>
        <dbReference type="EC" id="2.3.2.2"/>
    </reaction>
</comment>
<keyword evidence="5 11" id="KW-0378">Hydrolase</keyword>
<comment type="similarity">
    <text evidence="3 11">Belongs to the gamma-glutamyltransferase family.</text>
</comment>
<dbReference type="EC" id="2.3.2.2" evidence="11"/>
<dbReference type="GO" id="GO:0103068">
    <property type="term" value="F:leukotriene C4 gamma-glutamyl transferase activity"/>
    <property type="evidence" value="ECO:0007669"/>
    <property type="project" value="UniProtKB-EC"/>
</dbReference>
<reference evidence="13 14" key="1">
    <citation type="submission" date="2022-04" db="EMBL/GenBank/DDBJ databases">
        <title>Hymenobacter sp. isolated from the air.</title>
        <authorList>
            <person name="Won M."/>
            <person name="Lee C.-M."/>
            <person name="Woen H.-Y."/>
            <person name="Kwon S.-W."/>
        </authorList>
    </citation>
    <scope>NUCLEOTIDE SEQUENCE [LARGE SCALE GENOMIC DNA]</scope>
    <source>
        <strain evidence="14">5413 J-13</strain>
    </source>
</reference>
<comment type="pathway">
    <text evidence="11">Sulfur metabolism; glutathione metabolism.</text>
</comment>
<evidence type="ECO:0000256" key="11">
    <source>
        <dbReference type="RuleBase" id="RU368036"/>
    </source>
</evidence>
<evidence type="ECO:0000256" key="7">
    <source>
        <dbReference type="ARBA" id="ARBA00023315"/>
    </source>
</evidence>
<dbReference type="GO" id="GO:0006750">
    <property type="term" value="P:glutathione biosynthetic process"/>
    <property type="evidence" value="ECO:0007669"/>
    <property type="project" value="UniProtKB-KW"/>
</dbReference>
<dbReference type="Gene3D" id="1.10.246.130">
    <property type="match status" value="1"/>
</dbReference>
<dbReference type="GO" id="GO:0036374">
    <property type="term" value="F:glutathione hydrolase activity"/>
    <property type="evidence" value="ECO:0007669"/>
    <property type="project" value="UniProtKB-UniRule"/>
</dbReference>
<dbReference type="InterPro" id="IPR000101">
    <property type="entry name" value="GGT_peptidase"/>
</dbReference>
<evidence type="ECO:0000313" key="13">
    <source>
        <dbReference type="EMBL" id="UOR05960.1"/>
    </source>
</evidence>
<dbReference type="InterPro" id="IPR051792">
    <property type="entry name" value="GGT_bact"/>
</dbReference>
<dbReference type="Pfam" id="PF01019">
    <property type="entry name" value="G_glu_transpept"/>
    <property type="match status" value="1"/>
</dbReference>
<keyword evidence="6 11" id="KW-0865">Zymogen</keyword>
<evidence type="ECO:0000256" key="10">
    <source>
        <dbReference type="PIRSR" id="PIRSR600101-2"/>
    </source>
</evidence>
<feature type="signal peptide" evidence="12">
    <location>
        <begin position="1"/>
        <end position="20"/>
    </location>
</feature>
<dbReference type="PANTHER" id="PTHR43199:SF1">
    <property type="entry name" value="GLUTATHIONE HYDROLASE PROENZYME"/>
    <property type="match status" value="1"/>
</dbReference>
<comment type="PTM">
    <text evidence="11">Cleaved by autocatalysis into a large and a small subunit.</text>
</comment>
<keyword evidence="12" id="KW-0732">Signal</keyword>
<keyword evidence="4 11" id="KW-0808">Transferase</keyword>
<dbReference type="Gene3D" id="3.60.20.40">
    <property type="match status" value="1"/>
</dbReference>
<evidence type="ECO:0000256" key="3">
    <source>
        <dbReference type="ARBA" id="ARBA00009381"/>
    </source>
</evidence>
<evidence type="ECO:0000256" key="9">
    <source>
        <dbReference type="PIRSR" id="PIRSR600101-1"/>
    </source>
</evidence>
<dbReference type="AlphaFoldDB" id="A0A8T9T0F0"/>
<dbReference type="NCBIfam" id="TIGR00066">
    <property type="entry name" value="g_glut_trans"/>
    <property type="match status" value="1"/>
</dbReference>
<comment type="catalytic activity">
    <reaction evidence="1 11">
        <text>an S-substituted glutathione + H2O = an S-substituted L-cysteinylglycine + L-glutamate</text>
        <dbReference type="Rhea" id="RHEA:59468"/>
        <dbReference type="ChEBI" id="CHEBI:15377"/>
        <dbReference type="ChEBI" id="CHEBI:29985"/>
        <dbReference type="ChEBI" id="CHEBI:90779"/>
        <dbReference type="ChEBI" id="CHEBI:143103"/>
        <dbReference type="EC" id="3.4.19.13"/>
    </reaction>
</comment>
<keyword evidence="14" id="KW-1185">Reference proteome</keyword>
<name>A0A8T9T0F0_9BACT</name>
<dbReference type="EMBL" id="CP095053">
    <property type="protein sequence ID" value="UOR05960.1"/>
    <property type="molecule type" value="Genomic_DNA"/>
</dbReference>
<comment type="subunit">
    <text evidence="11">This enzyme consists of two polypeptide chains, which are synthesized in precursor form from a single polypeptide.</text>
</comment>
<dbReference type="PROSITE" id="PS51257">
    <property type="entry name" value="PROKAR_LIPOPROTEIN"/>
    <property type="match status" value="1"/>
</dbReference>
<organism evidence="13 14">
    <name type="scientific">Hymenobacter aerilatus</name>
    <dbReference type="NCBI Taxonomy" id="2932251"/>
    <lineage>
        <taxon>Bacteria</taxon>
        <taxon>Pseudomonadati</taxon>
        <taxon>Bacteroidota</taxon>
        <taxon>Cytophagia</taxon>
        <taxon>Cytophagales</taxon>
        <taxon>Hymenobacteraceae</taxon>
        <taxon>Hymenobacter</taxon>
    </lineage>
</organism>
<feature type="binding site" evidence="10">
    <location>
        <position position="434"/>
    </location>
    <ligand>
        <name>L-glutamate</name>
        <dbReference type="ChEBI" id="CHEBI:29985"/>
    </ligand>
</feature>
<evidence type="ECO:0000256" key="2">
    <source>
        <dbReference type="ARBA" id="ARBA00001089"/>
    </source>
</evidence>
<dbReference type="InterPro" id="IPR029055">
    <property type="entry name" value="Ntn_hydrolases_N"/>
</dbReference>
<comment type="catalytic activity">
    <reaction evidence="2 11">
        <text>glutathione + H2O = L-cysteinylglycine + L-glutamate</text>
        <dbReference type="Rhea" id="RHEA:28807"/>
        <dbReference type="ChEBI" id="CHEBI:15377"/>
        <dbReference type="ChEBI" id="CHEBI:29985"/>
        <dbReference type="ChEBI" id="CHEBI:57925"/>
        <dbReference type="ChEBI" id="CHEBI:61694"/>
        <dbReference type="EC" id="3.4.19.13"/>
    </reaction>
</comment>
<keyword evidence="7 11" id="KW-0012">Acyltransferase</keyword>
<feature type="chain" id="PRO_5035882521" description="Glutathione hydrolase proenzyme" evidence="12">
    <location>
        <begin position="21"/>
        <end position="581"/>
    </location>
</feature>
<evidence type="ECO:0000256" key="12">
    <source>
        <dbReference type="SAM" id="SignalP"/>
    </source>
</evidence>
<dbReference type="PRINTS" id="PR01210">
    <property type="entry name" value="GGTRANSPTASE"/>
</dbReference>
<dbReference type="RefSeq" id="WP_245094686.1">
    <property type="nucleotide sequence ID" value="NZ_CP095053.1"/>
</dbReference>
<dbReference type="InterPro" id="IPR043137">
    <property type="entry name" value="GGT_ssub_C"/>
</dbReference>
<feature type="binding site" evidence="10">
    <location>
        <position position="485"/>
    </location>
    <ligand>
        <name>L-glutamate</name>
        <dbReference type="ChEBI" id="CHEBI:29985"/>
    </ligand>
</feature>
<dbReference type="EC" id="3.4.19.13" evidence="11"/>
<evidence type="ECO:0000256" key="5">
    <source>
        <dbReference type="ARBA" id="ARBA00022801"/>
    </source>
</evidence>
<gene>
    <name evidence="13" type="primary">ggt</name>
    <name evidence="13" type="ORF">MUN82_02385</name>
</gene>
<evidence type="ECO:0000256" key="8">
    <source>
        <dbReference type="ARBA" id="ARBA00047417"/>
    </source>
</evidence>
<accession>A0A8T9T0F0</accession>
<dbReference type="Proteomes" id="UP000829925">
    <property type="component" value="Chromosome"/>
</dbReference>
<dbReference type="KEGG" id="haei:MUN82_02385"/>
<protein>
    <recommendedName>
        <fullName evidence="11">Glutathione hydrolase proenzyme</fullName>
        <ecNumber evidence="11">2.3.2.2</ecNumber>
        <ecNumber evidence="11">3.4.19.13</ecNumber>
    </recommendedName>
    <component>
        <recommendedName>
            <fullName evidence="11">Glutathione hydrolase large chain</fullName>
        </recommendedName>
    </component>
    <component>
        <recommendedName>
            <fullName evidence="11">Glutathione hydrolase small chain</fullName>
        </recommendedName>
    </component>
</protein>
<feature type="active site" description="Nucleophile" evidence="9">
    <location>
        <position position="392"/>
    </location>
</feature>
<dbReference type="PANTHER" id="PTHR43199">
    <property type="entry name" value="GLUTATHIONE HYDROLASE"/>
    <property type="match status" value="1"/>
</dbReference>
<feature type="binding site" evidence="10">
    <location>
        <begin position="410"/>
        <end position="412"/>
    </location>
    <ligand>
        <name>L-glutamate</name>
        <dbReference type="ChEBI" id="CHEBI:29985"/>
    </ligand>
</feature>
<evidence type="ECO:0000256" key="6">
    <source>
        <dbReference type="ARBA" id="ARBA00023145"/>
    </source>
</evidence>
<proteinExistence type="inferred from homology"/>
<dbReference type="GO" id="GO:0006751">
    <property type="term" value="P:glutathione catabolic process"/>
    <property type="evidence" value="ECO:0007669"/>
    <property type="project" value="UniProtKB-UniRule"/>
</dbReference>
<keyword evidence="11" id="KW-0317">Glutathione biosynthesis</keyword>
<feature type="binding site" evidence="10">
    <location>
        <position position="116"/>
    </location>
    <ligand>
        <name>L-glutamate</name>
        <dbReference type="ChEBI" id="CHEBI:29985"/>
    </ligand>
</feature>
<dbReference type="SUPFAM" id="SSF56235">
    <property type="entry name" value="N-terminal nucleophile aminohydrolases (Ntn hydrolases)"/>
    <property type="match status" value="1"/>
</dbReference>